<dbReference type="PANTHER" id="PTHR44591">
    <property type="entry name" value="STRESS RESPONSE REGULATOR PROTEIN 1"/>
    <property type="match status" value="1"/>
</dbReference>
<dbReference type="InterPro" id="IPR009926">
    <property type="entry name" value="T3SS_YcgR_PilZN"/>
</dbReference>
<evidence type="ECO:0000256" key="2">
    <source>
        <dbReference type="PROSITE-ProRule" id="PRU00169"/>
    </source>
</evidence>
<feature type="modified residue" description="4-aspartylphosphate" evidence="2">
    <location>
        <position position="54"/>
    </location>
</feature>
<reference evidence="4" key="1">
    <citation type="submission" date="2020-09" db="EMBL/GenBank/DDBJ databases">
        <title>Desulfogranum mesoprofundum gen. nov., sp. nov., a novel mesophilic, sulfate-reducing chemolithoautotroph isolated from a deep-sea hydrothermal vent chimney in the Suiyo Seamount.</title>
        <authorList>
            <person name="Hashimoto Y."/>
            <person name="Nakagawa S."/>
        </authorList>
    </citation>
    <scope>NUCLEOTIDE SEQUENCE</scope>
    <source>
        <strain evidence="4">KT2</strain>
    </source>
</reference>
<dbReference type="EMBL" id="AP024086">
    <property type="protein sequence ID" value="BCL62192.1"/>
    <property type="molecule type" value="Genomic_DNA"/>
</dbReference>
<evidence type="ECO:0000259" key="3">
    <source>
        <dbReference type="PROSITE" id="PS50110"/>
    </source>
</evidence>
<dbReference type="Pfam" id="PF00072">
    <property type="entry name" value="Response_reg"/>
    <property type="match status" value="1"/>
</dbReference>
<accession>A0A8D5FYA1</accession>
<dbReference type="InterPro" id="IPR050595">
    <property type="entry name" value="Bact_response_regulator"/>
</dbReference>
<dbReference type="AlphaFoldDB" id="A0A8D5FYA1"/>
<dbReference type="RefSeq" id="WP_228854579.1">
    <property type="nucleotide sequence ID" value="NZ_AP024086.1"/>
</dbReference>
<organism evidence="4 5">
    <name type="scientific">Desulfomarina profundi</name>
    <dbReference type="NCBI Taxonomy" id="2772557"/>
    <lineage>
        <taxon>Bacteria</taxon>
        <taxon>Pseudomonadati</taxon>
        <taxon>Thermodesulfobacteriota</taxon>
        <taxon>Desulfobulbia</taxon>
        <taxon>Desulfobulbales</taxon>
        <taxon>Desulfobulbaceae</taxon>
        <taxon>Desulfomarina</taxon>
    </lineage>
</organism>
<name>A0A8D5FYA1_9BACT</name>
<sequence>MKTIVIIENETVELEILVKLFQQMQKEINIVTAYEGQAAISIMSRQQVDLVVCDLAIPGNANLESFANLTRSFPSVPCIALSDKRGSQQKEKAIERGASHCLEKPVNKDDLLHRARELLNIGTSGRVRGIPIHSFLQMLANEEKTCTLQVTHKKDRGMLYIKQGQLVGAETRSFIGEEAAHLILSWEESVLEIKYYNCQHRPPINKPLISIVMEAFRLKSEREKLEKRELPKKEHQLPLVHLSTQEHPVSLRTGTEIKMEFPHIESIQKSTMIGSFEKQYLIVTTPPTFSMTEKMLSSEKRIIVKYIENGRIWMFKSRLLKSLNNPSPCSFSSTRLPSITMN</sequence>
<dbReference type="GO" id="GO:0000160">
    <property type="term" value="P:phosphorelay signal transduction system"/>
    <property type="evidence" value="ECO:0007669"/>
    <property type="project" value="InterPro"/>
</dbReference>
<dbReference type="InterPro" id="IPR025497">
    <property type="entry name" value="PatA-like_N"/>
</dbReference>
<dbReference type="Proteomes" id="UP000826725">
    <property type="component" value="Chromosome"/>
</dbReference>
<evidence type="ECO:0000313" key="5">
    <source>
        <dbReference type="Proteomes" id="UP000826725"/>
    </source>
</evidence>
<dbReference type="Pfam" id="PF14332">
    <property type="entry name" value="DUF4388"/>
    <property type="match status" value="1"/>
</dbReference>
<dbReference type="InterPro" id="IPR001789">
    <property type="entry name" value="Sig_transdc_resp-reg_receiver"/>
</dbReference>
<keyword evidence="1 2" id="KW-0597">Phosphoprotein</keyword>
<keyword evidence="5" id="KW-1185">Reference proteome</keyword>
<feature type="domain" description="Response regulatory" evidence="3">
    <location>
        <begin position="3"/>
        <end position="119"/>
    </location>
</feature>
<gene>
    <name evidence="4" type="ORF">DGMP_28850</name>
</gene>
<evidence type="ECO:0000256" key="1">
    <source>
        <dbReference type="ARBA" id="ARBA00022553"/>
    </source>
</evidence>
<dbReference type="PROSITE" id="PS50110">
    <property type="entry name" value="RESPONSE_REGULATORY"/>
    <property type="match status" value="1"/>
</dbReference>
<dbReference type="Pfam" id="PF12945">
    <property type="entry name" value="PilZNR"/>
    <property type="match status" value="1"/>
</dbReference>
<dbReference type="SMART" id="SM00448">
    <property type="entry name" value="REC"/>
    <property type="match status" value="1"/>
</dbReference>
<proteinExistence type="predicted"/>
<dbReference type="KEGG" id="dbk:DGMP_28850"/>
<dbReference type="PANTHER" id="PTHR44591:SF3">
    <property type="entry name" value="RESPONSE REGULATORY DOMAIN-CONTAINING PROTEIN"/>
    <property type="match status" value="1"/>
</dbReference>
<dbReference type="CDD" id="cd00156">
    <property type="entry name" value="REC"/>
    <property type="match status" value="1"/>
</dbReference>
<protein>
    <recommendedName>
        <fullName evidence="3">Response regulatory domain-containing protein</fullName>
    </recommendedName>
</protein>
<evidence type="ECO:0000313" key="4">
    <source>
        <dbReference type="EMBL" id="BCL62192.1"/>
    </source>
</evidence>